<organism evidence="1">
    <name type="scientific">Xenopus tropicalis</name>
    <name type="common">Western clawed frog</name>
    <name type="synonym">Silurana tropicalis</name>
    <dbReference type="NCBI Taxonomy" id="8364"/>
    <lineage>
        <taxon>Eukaryota</taxon>
        <taxon>Metazoa</taxon>
        <taxon>Chordata</taxon>
        <taxon>Craniata</taxon>
        <taxon>Vertebrata</taxon>
        <taxon>Euteleostomi</taxon>
        <taxon>Amphibia</taxon>
        <taxon>Batrachia</taxon>
        <taxon>Anura</taxon>
        <taxon>Pipoidea</taxon>
        <taxon>Pipidae</taxon>
        <taxon>Xenopodinae</taxon>
        <taxon>Xenopus</taxon>
        <taxon>Silurana</taxon>
    </lineage>
</organism>
<reference evidence="1" key="1">
    <citation type="submission" date="2009-11" db="EMBL/GenBank/DDBJ databases">
        <authorList>
            <consortium name="US DOE Joint Genome Institute (JGI-PGF)"/>
            <person name="Ottilar R."/>
            <person name="Schmutz J."/>
            <person name="Salamov A."/>
            <person name="Cheng J.F."/>
            <person name="Lucas S."/>
            <person name="Pitluck S."/>
            <person name="Gundlach H."/>
            <person name="Guo Y."/>
            <person name="Haberer G."/>
            <person name="Nasrallah J."/>
            <person name="Mayer K.F.X."/>
            <person name="van de Peer Y."/>
            <person name="Weigel D."/>
            <person name="Grigoriev I.V."/>
        </authorList>
    </citation>
    <scope>NUCLEOTIDE SEQUENCE</scope>
    <source>
        <strain evidence="1">Nigerian</strain>
    </source>
</reference>
<gene>
    <name evidence="1" type="ORF">XENTR_v90030578mg</name>
</gene>
<accession>A0A310T3Z2</accession>
<reference evidence="1" key="3">
    <citation type="submission" date="2016-05" db="EMBL/GenBank/DDBJ databases">
        <title>WGS assembly of Xenopus tropicalis.</title>
        <authorList>
            <person name="Sessions A."/>
            <person name="Jenkins J."/>
            <person name="Mitros T."/>
            <person name="Lyons J.T."/>
            <person name="Dichmann D.S."/>
            <person name="Robert J."/>
            <person name="Harland R.M."/>
            <person name="Rokhsar D.S."/>
        </authorList>
    </citation>
    <scope>NUCLEOTIDE SEQUENCE</scope>
    <source>
        <strain evidence="1">Nigerian</strain>
    </source>
</reference>
<sequence>MIGGNHSGVFVAAALRFPPWEVSLPAPKVSLCDVTMGQNPGTRNVQIAPPKQRNASGFAYDTSRTSACIHTSSCAKLRVAAPRRSAIVFAAVGAEEGGDRIRVMEQRQGRVHCRLSSRR</sequence>
<dbReference type="EMBL" id="KV460405">
    <property type="protein sequence ID" value="OCA18711.1"/>
    <property type="molecule type" value="Genomic_DNA"/>
</dbReference>
<evidence type="ECO:0000313" key="1">
    <source>
        <dbReference type="EMBL" id="OCA18711.1"/>
    </source>
</evidence>
<dbReference type="AlphaFoldDB" id="A0A310T3Z2"/>
<reference evidence="1" key="2">
    <citation type="journal article" date="2010" name="Science">
        <title>The genome of the Western clawed frog Xenopus tropicalis.</title>
        <authorList>
            <person name="Hellsten U."/>
            <person name="Harland R.M."/>
            <person name="Gilchrist M.J."/>
            <person name="Hendrix D."/>
            <person name="Jurka J."/>
            <person name="Kapitonov V."/>
            <person name="Ovcharenko I."/>
            <person name="Putnam N.H."/>
            <person name="Shu S."/>
            <person name="Taher L."/>
            <person name="Blitz I.L."/>
            <person name="Blumberg B."/>
            <person name="Dichmann D.S."/>
            <person name="Dubchak I."/>
            <person name="Amaya E."/>
            <person name="Detter J.C."/>
            <person name="Fletcher R."/>
            <person name="Gerhard D.S."/>
            <person name="Goodstein D."/>
            <person name="Graves T."/>
            <person name="Grigoriev I.V."/>
            <person name="Grimwood J."/>
            <person name="Kawashima T."/>
            <person name="Lindquist E."/>
            <person name="Lucas S.M."/>
            <person name="Mead P.E."/>
            <person name="Mitros T."/>
            <person name="Ogino H."/>
            <person name="Ohta Y."/>
            <person name="Poliakov A.V."/>
            <person name="Pollet N."/>
            <person name="Robert J."/>
            <person name="Salamov A."/>
            <person name="Sater A.K."/>
            <person name="Schmutz J."/>
            <person name="Terry A."/>
            <person name="Vize P.D."/>
            <person name="Warren W.C."/>
            <person name="Wells D."/>
            <person name="Wills A."/>
            <person name="Wilson R.K."/>
            <person name="Zimmerman L.B."/>
            <person name="Zorn A.M."/>
            <person name="Grainger R."/>
            <person name="Grammer T."/>
            <person name="Khokha M.K."/>
            <person name="Richardson P.M."/>
            <person name="Rokhsar D.S."/>
        </authorList>
    </citation>
    <scope>NUCLEOTIDE SEQUENCE</scope>
    <source>
        <strain evidence="1">Nigerian</strain>
    </source>
</reference>
<proteinExistence type="predicted"/>
<protein>
    <submittedName>
        <fullName evidence="1">Uncharacterized protein</fullName>
    </submittedName>
</protein>
<name>A0A310T3Z2_XENTR</name>